<feature type="domain" description="DUF6734" evidence="1">
    <location>
        <begin position="23"/>
        <end position="285"/>
    </location>
</feature>
<proteinExistence type="predicted"/>
<dbReference type="Proteomes" id="UP000218944">
    <property type="component" value="Unassembled WGS sequence"/>
</dbReference>
<dbReference type="AlphaFoldDB" id="A0A2A2D2J2"/>
<dbReference type="InterPro" id="IPR046621">
    <property type="entry name" value="DUF6734"/>
</dbReference>
<accession>A0A2A2D2J2</accession>
<dbReference type="RefSeq" id="WP_095583889.1">
    <property type="nucleotide sequence ID" value="NZ_JAJQQS010000019.1"/>
</dbReference>
<evidence type="ECO:0000259" key="1">
    <source>
        <dbReference type="Pfam" id="PF20508"/>
    </source>
</evidence>
<gene>
    <name evidence="2" type="ORF">CK936_28875</name>
</gene>
<dbReference type="Pfam" id="PF20508">
    <property type="entry name" value="DUF6734"/>
    <property type="match status" value="1"/>
</dbReference>
<organism evidence="2 3">
    <name type="scientific">Streptomyces albireticuli</name>
    <dbReference type="NCBI Taxonomy" id="1940"/>
    <lineage>
        <taxon>Bacteria</taxon>
        <taxon>Bacillati</taxon>
        <taxon>Actinomycetota</taxon>
        <taxon>Actinomycetes</taxon>
        <taxon>Kitasatosporales</taxon>
        <taxon>Streptomycetaceae</taxon>
        <taxon>Streptomyces</taxon>
    </lineage>
</organism>
<sequence length="300" mass="34281">MKAIHVNSTLPSVPYLGRLKGPDGYQVEDFELLTTILSAAAWRRFNGPIKLYTDHVGAAYYRRLGMTELWDGGIDTDVLEALPASISHDVFWTAGRVAALRAETAPFFSLDTDLVVWGPIEKLITSDFMALHTEPLHHGVYKPQGELTTPTGYVWEEWDWEALPCNASLTYFADERLTEMFHAKAMEFILGNPTRREAESRLPVYDVFVAQRLLPMCALRLGIRPAYFLDWPRPERNSETMADGGENRLVTHVWAYKDTLKKDPDRREAFCRQCVARLRTDYPELVGMLPHMPSVQRYLS</sequence>
<reference evidence="2 3" key="1">
    <citation type="submission" date="2017-08" db="EMBL/GenBank/DDBJ databases">
        <title>Genome sequence of Streptomyces albireticuli NRRL B-1670.</title>
        <authorList>
            <person name="Graham D.E."/>
            <person name="Mahan K.M."/>
            <person name="Klingeman D.M."/>
            <person name="Hettich R.L."/>
            <person name="Parry R.J."/>
            <person name="Spain J.C."/>
        </authorList>
    </citation>
    <scope>NUCLEOTIDE SEQUENCE [LARGE SCALE GENOMIC DNA]</scope>
    <source>
        <strain evidence="2 3">NRRL B-1670</strain>
    </source>
</reference>
<keyword evidence="3" id="KW-1185">Reference proteome</keyword>
<dbReference type="EMBL" id="NSJV01000558">
    <property type="protein sequence ID" value="PAU45532.1"/>
    <property type="molecule type" value="Genomic_DNA"/>
</dbReference>
<evidence type="ECO:0000313" key="2">
    <source>
        <dbReference type="EMBL" id="PAU45532.1"/>
    </source>
</evidence>
<name>A0A2A2D2J2_9ACTN</name>
<protein>
    <recommendedName>
        <fullName evidence="1">DUF6734 domain-containing protein</fullName>
    </recommendedName>
</protein>
<evidence type="ECO:0000313" key="3">
    <source>
        <dbReference type="Proteomes" id="UP000218944"/>
    </source>
</evidence>
<comment type="caution">
    <text evidence="2">The sequence shown here is derived from an EMBL/GenBank/DDBJ whole genome shotgun (WGS) entry which is preliminary data.</text>
</comment>